<dbReference type="EMBL" id="CAJVPU010023103">
    <property type="protein sequence ID" value="CAG8687109.1"/>
    <property type="molecule type" value="Genomic_DNA"/>
</dbReference>
<proteinExistence type="predicted"/>
<dbReference type="Proteomes" id="UP000789702">
    <property type="component" value="Unassembled WGS sequence"/>
</dbReference>
<accession>A0ACA9P291</accession>
<gene>
    <name evidence="1" type="ORF">DHETER_LOCUS11048</name>
</gene>
<comment type="caution">
    <text evidence="1">The sequence shown here is derived from an EMBL/GenBank/DDBJ whole genome shotgun (WGS) entry which is preliminary data.</text>
</comment>
<protein>
    <submittedName>
        <fullName evidence="1">13333_t:CDS:1</fullName>
    </submittedName>
</protein>
<organism evidence="1 2">
    <name type="scientific">Dentiscutata heterogama</name>
    <dbReference type="NCBI Taxonomy" id="1316150"/>
    <lineage>
        <taxon>Eukaryota</taxon>
        <taxon>Fungi</taxon>
        <taxon>Fungi incertae sedis</taxon>
        <taxon>Mucoromycota</taxon>
        <taxon>Glomeromycotina</taxon>
        <taxon>Glomeromycetes</taxon>
        <taxon>Diversisporales</taxon>
        <taxon>Gigasporaceae</taxon>
        <taxon>Dentiscutata</taxon>
    </lineage>
</organism>
<evidence type="ECO:0000313" key="1">
    <source>
        <dbReference type="EMBL" id="CAG8687109.1"/>
    </source>
</evidence>
<feature type="non-terminal residue" evidence="1">
    <location>
        <position position="1"/>
    </location>
</feature>
<evidence type="ECO:0000313" key="2">
    <source>
        <dbReference type="Proteomes" id="UP000789702"/>
    </source>
</evidence>
<name>A0ACA9P291_9GLOM</name>
<sequence length="392" mass="45382">KDEKGDWIKYAYPNLSVRFSYQNKSSCCANIYKDKDFNIRLTKKDTKLIWFVLAEPKGFCSNKNRNIRVLYGNLTVKDNNLSDIHLKCKNLASDCVLVTSIVSNDNSVFYGIKPKAWAKARIIIDITKDKPEPDSKHDKDGFDDEGSDCEIDEVDDETEQIAQDVLKWCIIYTEKGKYMTSESNNSQIHSWNSFGDYLDDSMERLEEDDDWRFEQQPQLTLEEAKQQHSSDDGDLLEAWKVFINYARRGDHTALYWIGFYLQYDILTASNLFRRRFYDEAIDEFAENAETNLQAAMMLYKKSADTGYPEAQLRYGFGLYSGQGVPQDKGKATHYFRLAAENNNYSAMYNLGITLILNGSSDERIEGEKWLIKAAKNKHQKAIEYCREHHIAV</sequence>
<keyword evidence="2" id="KW-1185">Reference proteome</keyword>
<reference evidence="1" key="1">
    <citation type="submission" date="2021-06" db="EMBL/GenBank/DDBJ databases">
        <authorList>
            <person name="Kallberg Y."/>
            <person name="Tangrot J."/>
            <person name="Rosling A."/>
        </authorList>
    </citation>
    <scope>NUCLEOTIDE SEQUENCE</scope>
    <source>
        <strain evidence="1">IL203A</strain>
    </source>
</reference>